<dbReference type="InterPro" id="IPR005025">
    <property type="entry name" value="FMN_Rdtase-like_dom"/>
</dbReference>
<dbReference type="GO" id="GO:0005829">
    <property type="term" value="C:cytosol"/>
    <property type="evidence" value="ECO:0007669"/>
    <property type="project" value="TreeGrafter"/>
</dbReference>
<dbReference type="PANTHER" id="PTHR30543">
    <property type="entry name" value="CHROMATE REDUCTASE"/>
    <property type="match status" value="1"/>
</dbReference>
<name>A0A2X4HAP0_STRUB</name>
<evidence type="ECO:0000313" key="2">
    <source>
        <dbReference type="EMBL" id="MTD01219.1"/>
    </source>
</evidence>
<organism evidence="2 3">
    <name type="scientific">Streptococcus uberis</name>
    <dbReference type="NCBI Taxonomy" id="1349"/>
    <lineage>
        <taxon>Bacteria</taxon>
        <taxon>Bacillati</taxon>
        <taxon>Bacillota</taxon>
        <taxon>Bacilli</taxon>
        <taxon>Lactobacillales</taxon>
        <taxon>Streptococcaceae</taxon>
        <taxon>Streptococcus</taxon>
    </lineage>
</organism>
<dbReference type="Gene3D" id="3.40.50.360">
    <property type="match status" value="1"/>
</dbReference>
<sequence>MSIIAKLKGMFKGEKEMKNILFIDGSLRKGSFNHQLAEEAEKAFAGKATVSYLDWAQVPVFSQDLEANAPESVVKVREAIQAADAIWIFSPVYNFSIPGSVKNLLDWVSRALDLSDPTGPSAINGKVVTVSSVANGGHEQMFAIYNDLIPFIRTTSAGEFTKATVNPEAWGTGVLEISDETKASLAAQAEALLAAVSTEA</sequence>
<gene>
    <name evidence="2" type="ORF">GKS16_02825</name>
</gene>
<evidence type="ECO:0000259" key="1">
    <source>
        <dbReference type="Pfam" id="PF03358"/>
    </source>
</evidence>
<dbReference type="EMBL" id="WLXI01000027">
    <property type="protein sequence ID" value="MTD01219.1"/>
    <property type="molecule type" value="Genomic_DNA"/>
</dbReference>
<dbReference type="Pfam" id="PF03358">
    <property type="entry name" value="FMN_red"/>
    <property type="match status" value="1"/>
</dbReference>
<dbReference type="AlphaFoldDB" id="A0A2X4HAP0"/>
<evidence type="ECO:0000313" key="3">
    <source>
        <dbReference type="Proteomes" id="UP000483839"/>
    </source>
</evidence>
<proteinExistence type="predicted"/>
<dbReference type="Proteomes" id="UP000483839">
    <property type="component" value="Unassembled WGS sequence"/>
</dbReference>
<dbReference type="GO" id="GO:0010181">
    <property type="term" value="F:FMN binding"/>
    <property type="evidence" value="ECO:0007669"/>
    <property type="project" value="TreeGrafter"/>
</dbReference>
<comment type="caution">
    <text evidence="2">The sequence shown here is derived from an EMBL/GenBank/DDBJ whole genome shotgun (WGS) entry which is preliminary data.</text>
</comment>
<dbReference type="GO" id="GO:0016491">
    <property type="term" value="F:oxidoreductase activity"/>
    <property type="evidence" value="ECO:0007669"/>
    <property type="project" value="InterPro"/>
</dbReference>
<dbReference type="PANTHER" id="PTHR30543:SF21">
    <property type="entry name" value="NAD(P)H-DEPENDENT FMN REDUCTASE LOT6"/>
    <property type="match status" value="1"/>
</dbReference>
<dbReference type="InterPro" id="IPR029039">
    <property type="entry name" value="Flavoprotein-like_sf"/>
</dbReference>
<protein>
    <submittedName>
        <fullName evidence="2">NAD(P)H-dependent oxidoreductase</fullName>
    </submittedName>
</protein>
<dbReference type="SUPFAM" id="SSF52218">
    <property type="entry name" value="Flavoproteins"/>
    <property type="match status" value="1"/>
</dbReference>
<feature type="domain" description="NADPH-dependent FMN reductase-like" evidence="1">
    <location>
        <begin position="19"/>
        <end position="140"/>
    </location>
</feature>
<dbReference type="InterPro" id="IPR050712">
    <property type="entry name" value="NAD(P)H-dep_reductase"/>
</dbReference>
<reference evidence="2 3" key="1">
    <citation type="submission" date="2019-11" db="EMBL/GenBank/DDBJ databases">
        <title>Streptococcus uberis isolated from clinical mastitis cases on a southeastern Queensland dairy.</title>
        <authorList>
            <person name="Workentine M.L."/>
            <person name="Price R."/>
            <person name="Olchowy T."/>
        </authorList>
    </citation>
    <scope>NUCLEOTIDE SEQUENCE [LARGE SCALE GENOMIC DNA]</scope>
    <source>
        <strain evidence="2 3">OLC4459-A17</strain>
    </source>
</reference>
<accession>A0A2X4HAP0</accession>